<organism evidence="2 3">
    <name type="scientific">Sphingomonas vulcanisoli</name>
    <dbReference type="NCBI Taxonomy" id="1658060"/>
    <lineage>
        <taxon>Bacteria</taxon>
        <taxon>Pseudomonadati</taxon>
        <taxon>Pseudomonadota</taxon>
        <taxon>Alphaproteobacteria</taxon>
        <taxon>Sphingomonadales</taxon>
        <taxon>Sphingomonadaceae</taxon>
        <taxon>Sphingomonas</taxon>
    </lineage>
</organism>
<name>A0ABX0TT55_9SPHN</name>
<feature type="compositionally biased region" description="Basic and acidic residues" evidence="1">
    <location>
        <begin position="1"/>
        <end position="10"/>
    </location>
</feature>
<dbReference type="Pfam" id="PF09939">
    <property type="entry name" value="DUF2171"/>
    <property type="match status" value="1"/>
</dbReference>
<evidence type="ECO:0000256" key="1">
    <source>
        <dbReference type="SAM" id="MobiDB-lite"/>
    </source>
</evidence>
<feature type="region of interest" description="Disordered" evidence="1">
    <location>
        <begin position="91"/>
        <end position="138"/>
    </location>
</feature>
<sequence length="277" mass="32343">MGYERNDRRFGGSYGNDRTYGGYDQDRNRSTGGYGRDAYNQGGSRDYRGDRFDDRPDDNRYGRDYGQDPRGYEYQDRGFFDRAGDEVRSWFGDEDAERRRRADERNAPRDTGGYGYDEAGSGYRNRGNSGQHFDPSYRSWRDRQIEALDRDYHDYRRENQSKFDNEFHGWRQNRQGQRDLLQKVQEHQEVVGSDGQHVGTVDHVRGDRIRLAKNDQAAGGHHHSIPSSWIQSVDDKVTISKTADQAKAHWREEADREEQSAFFGSDRNLNRSFSGTY</sequence>
<accession>A0ABX0TT55</accession>
<feature type="compositionally biased region" description="Basic and acidic residues" evidence="1">
    <location>
        <begin position="244"/>
        <end position="259"/>
    </location>
</feature>
<feature type="compositionally biased region" description="Basic and acidic residues" evidence="1">
    <location>
        <begin position="45"/>
        <end position="79"/>
    </location>
</feature>
<reference evidence="2 3" key="1">
    <citation type="submission" date="2020-03" db="EMBL/GenBank/DDBJ databases">
        <title>Genomic Encyclopedia of Type Strains, Phase III (KMG-III): the genomes of soil and plant-associated and newly described type strains.</title>
        <authorList>
            <person name="Whitman W."/>
        </authorList>
    </citation>
    <scope>NUCLEOTIDE SEQUENCE [LARGE SCALE GENOMIC DNA]</scope>
    <source>
        <strain evidence="2 3">CECT 8804</strain>
    </source>
</reference>
<dbReference type="InterPro" id="IPR018684">
    <property type="entry name" value="DUF2171"/>
</dbReference>
<keyword evidence="3" id="KW-1185">Reference proteome</keyword>
<evidence type="ECO:0008006" key="4">
    <source>
        <dbReference type="Google" id="ProtNLM"/>
    </source>
</evidence>
<evidence type="ECO:0000313" key="3">
    <source>
        <dbReference type="Proteomes" id="UP000727456"/>
    </source>
</evidence>
<feature type="region of interest" description="Disordered" evidence="1">
    <location>
        <begin position="1"/>
        <end position="79"/>
    </location>
</feature>
<feature type="region of interest" description="Disordered" evidence="1">
    <location>
        <begin position="244"/>
        <end position="264"/>
    </location>
</feature>
<protein>
    <recommendedName>
        <fullName evidence="4">DUF2171 domain-containing protein</fullName>
    </recommendedName>
</protein>
<dbReference type="InterPro" id="IPR047800">
    <property type="entry name" value="SWFGD_dom"/>
</dbReference>
<comment type="caution">
    <text evidence="2">The sequence shown here is derived from an EMBL/GenBank/DDBJ whole genome shotgun (WGS) entry which is preliminary data.</text>
</comment>
<dbReference type="RefSeq" id="WP_208408680.1">
    <property type="nucleotide sequence ID" value="NZ_JAAOZC010000005.1"/>
</dbReference>
<proteinExistence type="predicted"/>
<dbReference type="EMBL" id="JAAOZC010000005">
    <property type="protein sequence ID" value="NIJ08694.1"/>
    <property type="molecule type" value="Genomic_DNA"/>
</dbReference>
<dbReference type="NCBIfam" id="NF033157">
    <property type="entry name" value="SWFGD_domain"/>
    <property type="match status" value="1"/>
</dbReference>
<dbReference type="Proteomes" id="UP000727456">
    <property type="component" value="Unassembled WGS sequence"/>
</dbReference>
<gene>
    <name evidence="2" type="ORF">FHS31_002315</name>
</gene>
<evidence type="ECO:0000313" key="2">
    <source>
        <dbReference type="EMBL" id="NIJ08694.1"/>
    </source>
</evidence>
<feature type="compositionally biased region" description="Basic and acidic residues" evidence="1">
    <location>
        <begin position="96"/>
        <end position="108"/>
    </location>
</feature>